<comment type="similarity">
    <text evidence="7">Belongs to the binding-protein-dependent transport system permease family.</text>
</comment>
<dbReference type="AlphaFoldDB" id="A0A1I5U3A9"/>
<feature type="transmembrane region" description="Helical" evidence="7">
    <location>
        <begin position="12"/>
        <end position="33"/>
    </location>
</feature>
<dbReference type="CDD" id="cd06261">
    <property type="entry name" value="TM_PBP2"/>
    <property type="match status" value="1"/>
</dbReference>
<feature type="transmembrane region" description="Helical" evidence="7">
    <location>
        <begin position="299"/>
        <end position="325"/>
    </location>
</feature>
<dbReference type="EMBL" id="FOWC01000007">
    <property type="protein sequence ID" value="SFP89805.1"/>
    <property type="molecule type" value="Genomic_DNA"/>
</dbReference>
<evidence type="ECO:0000256" key="7">
    <source>
        <dbReference type="RuleBase" id="RU363032"/>
    </source>
</evidence>
<keyword evidence="5 7" id="KW-1133">Transmembrane helix</keyword>
<dbReference type="InterPro" id="IPR045621">
    <property type="entry name" value="BPD_transp_1_N"/>
</dbReference>
<dbReference type="Pfam" id="PF00528">
    <property type="entry name" value="BPD_transp_1"/>
    <property type="match status" value="1"/>
</dbReference>
<dbReference type="GO" id="GO:0055085">
    <property type="term" value="P:transmembrane transport"/>
    <property type="evidence" value="ECO:0007669"/>
    <property type="project" value="InterPro"/>
</dbReference>
<feature type="domain" description="ABC transmembrane type-1" evidence="8">
    <location>
        <begin position="113"/>
        <end position="322"/>
    </location>
</feature>
<dbReference type="STRING" id="112413.SAMN05421854_107379"/>
<gene>
    <name evidence="9" type="ORF">SAMN05421854_107379</name>
</gene>
<keyword evidence="4 7" id="KW-0812">Transmembrane</keyword>
<evidence type="ECO:0000256" key="4">
    <source>
        <dbReference type="ARBA" id="ARBA00022692"/>
    </source>
</evidence>
<evidence type="ECO:0000259" key="8">
    <source>
        <dbReference type="PROSITE" id="PS50928"/>
    </source>
</evidence>
<protein>
    <submittedName>
        <fullName evidence="9">Peptide/nickel transport system permease protein</fullName>
    </submittedName>
</protein>
<name>A0A1I5U3A9_9PSEU</name>
<proteinExistence type="inferred from homology"/>
<dbReference type="Proteomes" id="UP000199137">
    <property type="component" value="Unassembled WGS sequence"/>
</dbReference>
<keyword evidence="2 7" id="KW-0813">Transport</keyword>
<dbReference type="PANTHER" id="PTHR43163:SF6">
    <property type="entry name" value="DIPEPTIDE TRANSPORT SYSTEM PERMEASE PROTEIN DPPB-RELATED"/>
    <property type="match status" value="1"/>
</dbReference>
<feature type="transmembrane region" description="Helical" evidence="7">
    <location>
        <begin position="115"/>
        <end position="140"/>
    </location>
</feature>
<evidence type="ECO:0000256" key="3">
    <source>
        <dbReference type="ARBA" id="ARBA00022475"/>
    </source>
</evidence>
<dbReference type="InterPro" id="IPR000515">
    <property type="entry name" value="MetI-like"/>
</dbReference>
<evidence type="ECO:0000256" key="6">
    <source>
        <dbReference type="ARBA" id="ARBA00023136"/>
    </source>
</evidence>
<dbReference type="RefSeq" id="WP_232791815.1">
    <property type="nucleotide sequence ID" value="NZ_FOWC01000007.1"/>
</dbReference>
<evidence type="ECO:0000313" key="10">
    <source>
        <dbReference type="Proteomes" id="UP000199137"/>
    </source>
</evidence>
<dbReference type="SUPFAM" id="SSF161098">
    <property type="entry name" value="MetI-like"/>
    <property type="match status" value="1"/>
</dbReference>
<feature type="transmembrane region" description="Helical" evidence="7">
    <location>
        <begin position="195"/>
        <end position="215"/>
    </location>
</feature>
<reference evidence="10" key="1">
    <citation type="submission" date="2016-10" db="EMBL/GenBank/DDBJ databases">
        <authorList>
            <person name="Varghese N."/>
            <person name="Submissions S."/>
        </authorList>
    </citation>
    <scope>NUCLEOTIDE SEQUENCE [LARGE SCALE GENOMIC DNA]</scope>
    <source>
        <strain evidence="10">DSM 44637</strain>
    </source>
</reference>
<comment type="subcellular location">
    <subcellularLocation>
        <location evidence="1 7">Cell membrane</location>
        <topology evidence="1 7">Multi-pass membrane protein</topology>
    </subcellularLocation>
</comment>
<dbReference type="Gene3D" id="1.10.3720.10">
    <property type="entry name" value="MetI-like"/>
    <property type="match status" value="1"/>
</dbReference>
<evidence type="ECO:0000256" key="5">
    <source>
        <dbReference type="ARBA" id="ARBA00022989"/>
    </source>
</evidence>
<evidence type="ECO:0000256" key="1">
    <source>
        <dbReference type="ARBA" id="ARBA00004651"/>
    </source>
</evidence>
<dbReference type="Pfam" id="PF19300">
    <property type="entry name" value="BPD_transp_1_N"/>
    <property type="match status" value="1"/>
</dbReference>
<dbReference type="InterPro" id="IPR035906">
    <property type="entry name" value="MetI-like_sf"/>
</dbReference>
<evidence type="ECO:0000313" key="9">
    <source>
        <dbReference type="EMBL" id="SFP89805.1"/>
    </source>
</evidence>
<dbReference type="PROSITE" id="PS50928">
    <property type="entry name" value="ABC_TM1"/>
    <property type="match status" value="1"/>
</dbReference>
<keyword evidence="3" id="KW-1003">Cell membrane</keyword>
<dbReference type="PANTHER" id="PTHR43163">
    <property type="entry name" value="DIPEPTIDE TRANSPORT SYSTEM PERMEASE PROTEIN DPPB-RELATED"/>
    <property type="match status" value="1"/>
</dbReference>
<evidence type="ECO:0000256" key="2">
    <source>
        <dbReference type="ARBA" id="ARBA00022448"/>
    </source>
</evidence>
<organism evidence="9 10">
    <name type="scientific">Amycolatopsis rubida</name>
    <dbReference type="NCBI Taxonomy" id="112413"/>
    <lineage>
        <taxon>Bacteria</taxon>
        <taxon>Bacillati</taxon>
        <taxon>Actinomycetota</taxon>
        <taxon>Actinomycetes</taxon>
        <taxon>Pseudonocardiales</taxon>
        <taxon>Pseudonocardiaceae</taxon>
        <taxon>Amycolatopsis</taxon>
    </lineage>
</organism>
<sequence>MNRTLRFVGIRLLGMLGVLLVVSFGTFAVFYLLPTDPAYMSCGKPCTPENLALAREFMGFDKPWIQQYFDFLGGIFTGRTFGTGVTAIVCSAPCFGYSFQQSEPVLTLIGDRLPITVSLAVGASVIWLIAGVATGVFSALRRGKFADRAAMTVTLAGVSAPAYLVGLLGILLFGFTLDVVPVSGYVAFAQSPLDWAWHLVLPWLVLAFINAAVYARLSRGQMLEILGEDFIRTARAVGLPERTVIGKYALRNVLLPVVTVFAVDLGALLGGAVITERVFALPGLGGLLVDAVHQVDLPVLMGVSLFAAFFVVLANFAVDVLYGVLDPRARLGS</sequence>
<accession>A0A1I5U3A9</accession>
<feature type="transmembrane region" description="Helical" evidence="7">
    <location>
        <begin position="152"/>
        <end position="175"/>
    </location>
</feature>
<dbReference type="GO" id="GO:0005886">
    <property type="term" value="C:plasma membrane"/>
    <property type="evidence" value="ECO:0007669"/>
    <property type="project" value="UniProtKB-SubCell"/>
</dbReference>
<feature type="transmembrane region" description="Helical" evidence="7">
    <location>
        <begin position="253"/>
        <end position="279"/>
    </location>
</feature>
<keyword evidence="6 7" id="KW-0472">Membrane</keyword>